<dbReference type="EMBL" id="JANPWB010000013">
    <property type="protein sequence ID" value="KAJ1108323.1"/>
    <property type="molecule type" value="Genomic_DNA"/>
</dbReference>
<evidence type="ECO:0000256" key="1">
    <source>
        <dbReference type="SAM" id="MobiDB-lite"/>
    </source>
</evidence>
<dbReference type="AlphaFoldDB" id="A0AAV7MX53"/>
<proteinExistence type="predicted"/>
<protein>
    <submittedName>
        <fullName evidence="2">Uncharacterized protein</fullName>
    </submittedName>
</protein>
<evidence type="ECO:0000313" key="3">
    <source>
        <dbReference type="Proteomes" id="UP001066276"/>
    </source>
</evidence>
<sequence>MSAAGGTRRALTSELKKGGTDLQNTEREMVTGAVTPEELQALSLRTSEVATCLAQQSELDKSIDEEEVQLALQQRADNKAPGSDGLPAKYYRTCSGN</sequence>
<feature type="region of interest" description="Disordered" evidence="1">
    <location>
        <begin position="1"/>
        <end position="29"/>
    </location>
</feature>
<organism evidence="2 3">
    <name type="scientific">Pleurodeles waltl</name>
    <name type="common">Iberian ribbed newt</name>
    <dbReference type="NCBI Taxonomy" id="8319"/>
    <lineage>
        <taxon>Eukaryota</taxon>
        <taxon>Metazoa</taxon>
        <taxon>Chordata</taxon>
        <taxon>Craniata</taxon>
        <taxon>Vertebrata</taxon>
        <taxon>Euteleostomi</taxon>
        <taxon>Amphibia</taxon>
        <taxon>Batrachia</taxon>
        <taxon>Caudata</taxon>
        <taxon>Salamandroidea</taxon>
        <taxon>Salamandridae</taxon>
        <taxon>Pleurodelinae</taxon>
        <taxon>Pleurodeles</taxon>
    </lineage>
</organism>
<evidence type="ECO:0000313" key="2">
    <source>
        <dbReference type="EMBL" id="KAJ1108323.1"/>
    </source>
</evidence>
<keyword evidence="3" id="KW-1185">Reference proteome</keyword>
<comment type="caution">
    <text evidence="2">The sequence shown here is derived from an EMBL/GenBank/DDBJ whole genome shotgun (WGS) entry which is preliminary data.</text>
</comment>
<feature type="compositionally biased region" description="Basic and acidic residues" evidence="1">
    <location>
        <begin position="14"/>
        <end position="29"/>
    </location>
</feature>
<dbReference type="Proteomes" id="UP001066276">
    <property type="component" value="Chromosome 9"/>
</dbReference>
<gene>
    <name evidence="2" type="ORF">NDU88_005699</name>
</gene>
<reference evidence="2" key="1">
    <citation type="journal article" date="2022" name="bioRxiv">
        <title>Sequencing and chromosome-scale assembly of the giantPleurodeles waltlgenome.</title>
        <authorList>
            <person name="Brown T."/>
            <person name="Elewa A."/>
            <person name="Iarovenko S."/>
            <person name="Subramanian E."/>
            <person name="Araus A.J."/>
            <person name="Petzold A."/>
            <person name="Susuki M."/>
            <person name="Suzuki K.-i.T."/>
            <person name="Hayashi T."/>
            <person name="Toyoda A."/>
            <person name="Oliveira C."/>
            <person name="Osipova E."/>
            <person name="Leigh N.D."/>
            <person name="Simon A."/>
            <person name="Yun M.H."/>
        </authorList>
    </citation>
    <scope>NUCLEOTIDE SEQUENCE</scope>
    <source>
        <strain evidence="2">20211129_DDA</strain>
        <tissue evidence="2">Liver</tissue>
    </source>
</reference>
<name>A0AAV7MX53_PLEWA</name>
<feature type="region of interest" description="Disordered" evidence="1">
    <location>
        <begin position="74"/>
        <end position="97"/>
    </location>
</feature>
<accession>A0AAV7MX53</accession>